<dbReference type="Proteomes" id="UP001303647">
    <property type="component" value="Unassembled WGS sequence"/>
</dbReference>
<feature type="transmembrane region" description="Helical" evidence="6">
    <location>
        <begin position="217"/>
        <end position="238"/>
    </location>
</feature>
<dbReference type="GO" id="GO:0016192">
    <property type="term" value="P:vesicle-mediated transport"/>
    <property type="evidence" value="ECO:0007669"/>
    <property type="project" value="InterPro"/>
</dbReference>
<keyword evidence="10" id="KW-1185">Reference proteome</keyword>
<dbReference type="InterPro" id="IPR006977">
    <property type="entry name" value="Yip1_dom"/>
</dbReference>
<evidence type="ECO:0000256" key="1">
    <source>
        <dbReference type="ARBA" id="ARBA00004141"/>
    </source>
</evidence>
<feature type="domain" description="Yip1" evidence="8">
    <location>
        <begin position="103"/>
        <end position="265"/>
    </location>
</feature>
<comment type="caution">
    <text evidence="9">The sequence shown here is derived from an EMBL/GenBank/DDBJ whole genome shotgun (WGS) entry which is preliminary data.</text>
</comment>
<evidence type="ECO:0000256" key="3">
    <source>
        <dbReference type="ARBA" id="ARBA00022692"/>
    </source>
</evidence>
<dbReference type="GO" id="GO:0000139">
    <property type="term" value="C:Golgi membrane"/>
    <property type="evidence" value="ECO:0007669"/>
    <property type="project" value="UniProtKB-SubCell"/>
</dbReference>
<dbReference type="Pfam" id="PF04893">
    <property type="entry name" value="Yip1"/>
    <property type="match status" value="1"/>
</dbReference>
<protein>
    <recommendedName>
        <fullName evidence="6">Protein YIP</fullName>
    </recommendedName>
</protein>
<keyword evidence="4 6" id="KW-1133">Transmembrane helix</keyword>
<dbReference type="PANTHER" id="PTHR12822:SF2">
    <property type="entry name" value="PROTEIN YIPF"/>
    <property type="match status" value="1"/>
</dbReference>
<evidence type="ECO:0000256" key="2">
    <source>
        <dbReference type="ARBA" id="ARBA00010596"/>
    </source>
</evidence>
<feature type="transmembrane region" description="Helical" evidence="6">
    <location>
        <begin position="122"/>
        <end position="143"/>
    </location>
</feature>
<dbReference type="AlphaFoldDB" id="A0AAN7CQX0"/>
<accession>A0AAN7CQX0</accession>
<feature type="transmembrane region" description="Helical" evidence="6">
    <location>
        <begin position="163"/>
        <end position="181"/>
    </location>
</feature>
<organism evidence="9 10">
    <name type="scientific">Corynascus novoguineensis</name>
    <dbReference type="NCBI Taxonomy" id="1126955"/>
    <lineage>
        <taxon>Eukaryota</taxon>
        <taxon>Fungi</taxon>
        <taxon>Dikarya</taxon>
        <taxon>Ascomycota</taxon>
        <taxon>Pezizomycotina</taxon>
        <taxon>Sordariomycetes</taxon>
        <taxon>Sordariomycetidae</taxon>
        <taxon>Sordariales</taxon>
        <taxon>Chaetomiaceae</taxon>
        <taxon>Corynascus</taxon>
    </lineage>
</organism>
<evidence type="ECO:0000256" key="5">
    <source>
        <dbReference type="ARBA" id="ARBA00023136"/>
    </source>
</evidence>
<dbReference type="GO" id="GO:0031267">
    <property type="term" value="F:small GTPase binding"/>
    <property type="evidence" value="ECO:0007669"/>
    <property type="project" value="InterPro"/>
</dbReference>
<keyword evidence="5 6" id="KW-0472">Membrane</keyword>
<evidence type="ECO:0000256" key="6">
    <source>
        <dbReference type="RuleBase" id="RU361264"/>
    </source>
</evidence>
<evidence type="ECO:0000313" key="9">
    <source>
        <dbReference type="EMBL" id="KAK4246381.1"/>
    </source>
</evidence>
<dbReference type="EMBL" id="MU857675">
    <property type="protein sequence ID" value="KAK4246381.1"/>
    <property type="molecule type" value="Genomic_DNA"/>
</dbReference>
<dbReference type="InterPro" id="IPR039765">
    <property type="entry name" value="Yip5/YIPF1/YIPF2"/>
</dbReference>
<keyword evidence="3 6" id="KW-0812">Transmembrane</keyword>
<evidence type="ECO:0000256" key="4">
    <source>
        <dbReference type="ARBA" id="ARBA00022989"/>
    </source>
</evidence>
<feature type="region of interest" description="Disordered" evidence="7">
    <location>
        <begin position="1"/>
        <end position="20"/>
    </location>
</feature>
<dbReference type="PANTHER" id="PTHR12822">
    <property type="entry name" value="PROTEIN YIPF"/>
    <property type="match status" value="1"/>
</dbReference>
<comment type="similarity">
    <text evidence="2 6">Belongs to the YIP1 family.</text>
</comment>
<feature type="transmembrane region" description="Helical" evidence="6">
    <location>
        <begin position="193"/>
        <end position="211"/>
    </location>
</feature>
<gene>
    <name evidence="9" type="ORF">C7999DRAFT_42151</name>
</gene>
<proteinExistence type="inferred from homology"/>
<sequence>MSRSGYDAVVDVDDEGDLGHTDLQEDLEFHNSNFSETAPALGTGAGRNKSSASPSLPLPATASSASQQGGSGSKRFLWTLSFYAQFFDVDTTSVLHRCGAALFPRANFLDVLEGNPDLYGPFWIATTVVLILFLGGTISAYLASAGKGTFAYDFGLLSGAAGLIYGYTFVIPVALFLALRYFGSESANLLECWALYGYGNLIWIPVALISWSPITILNWVFVGVGFGLSVAFLLRNLYPVLSATDRQTSKVLLILVVALHFGLAIAIKVLFFAHGSPALKDGGEKTEPEPGRLF</sequence>
<reference evidence="9" key="1">
    <citation type="journal article" date="2023" name="Mol. Phylogenet. Evol.">
        <title>Genome-scale phylogeny and comparative genomics of the fungal order Sordariales.</title>
        <authorList>
            <person name="Hensen N."/>
            <person name="Bonometti L."/>
            <person name="Westerberg I."/>
            <person name="Brannstrom I.O."/>
            <person name="Guillou S."/>
            <person name="Cros-Aarteil S."/>
            <person name="Calhoun S."/>
            <person name="Haridas S."/>
            <person name="Kuo A."/>
            <person name="Mondo S."/>
            <person name="Pangilinan J."/>
            <person name="Riley R."/>
            <person name="LaButti K."/>
            <person name="Andreopoulos B."/>
            <person name="Lipzen A."/>
            <person name="Chen C."/>
            <person name="Yan M."/>
            <person name="Daum C."/>
            <person name="Ng V."/>
            <person name="Clum A."/>
            <person name="Steindorff A."/>
            <person name="Ohm R.A."/>
            <person name="Martin F."/>
            <person name="Silar P."/>
            <person name="Natvig D.O."/>
            <person name="Lalanne C."/>
            <person name="Gautier V."/>
            <person name="Ament-Velasquez S.L."/>
            <person name="Kruys A."/>
            <person name="Hutchinson M.I."/>
            <person name="Powell A.J."/>
            <person name="Barry K."/>
            <person name="Miller A.N."/>
            <person name="Grigoriev I.V."/>
            <person name="Debuchy R."/>
            <person name="Gladieux P."/>
            <person name="Hiltunen Thoren M."/>
            <person name="Johannesson H."/>
        </authorList>
    </citation>
    <scope>NUCLEOTIDE SEQUENCE</scope>
    <source>
        <strain evidence="9">CBS 359.72</strain>
    </source>
</reference>
<name>A0AAN7CQX0_9PEZI</name>
<feature type="region of interest" description="Disordered" evidence="7">
    <location>
        <begin position="40"/>
        <end position="70"/>
    </location>
</feature>
<reference evidence="9" key="2">
    <citation type="submission" date="2023-05" db="EMBL/GenBank/DDBJ databases">
        <authorList>
            <consortium name="Lawrence Berkeley National Laboratory"/>
            <person name="Steindorff A."/>
            <person name="Hensen N."/>
            <person name="Bonometti L."/>
            <person name="Westerberg I."/>
            <person name="Brannstrom I.O."/>
            <person name="Guillou S."/>
            <person name="Cros-Aarteil S."/>
            <person name="Calhoun S."/>
            <person name="Haridas S."/>
            <person name="Kuo A."/>
            <person name="Mondo S."/>
            <person name="Pangilinan J."/>
            <person name="Riley R."/>
            <person name="Labutti K."/>
            <person name="Andreopoulos B."/>
            <person name="Lipzen A."/>
            <person name="Chen C."/>
            <person name="Yanf M."/>
            <person name="Daum C."/>
            <person name="Ng V."/>
            <person name="Clum A."/>
            <person name="Ohm R."/>
            <person name="Martin F."/>
            <person name="Silar P."/>
            <person name="Natvig D."/>
            <person name="Lalanne C."/>
            <person name="Gautier V."/>
            <person name="Ament-Velasquez S.L."/>
            <person name="Kruys A."/>
            <person name="Hutchinson M.I."/>
            <person name="Powell A.J."/>
            <person name="Barry K."/>
            <person name="Miller A.N."/>
            <person name="Grigoriev I.V."/>
            <person name="Debuchy R."/>
            <person name="Gladieux P."/>
            <person name="Thoren M.H."/>
            <person name="Johannesson H."/>
        </authorList>
    </citation>
    <scope>NUCLEOTIDE SEQUENCE</scope>
    <source>
        <strain evidence="9">CBS 359.72</strain>
    </source>
</reference>
<comment type="subcellular location">
    <subcellularLocation>
        <location evidence="6">Golgi apparatus membrane</location>
        <topology evidence="6">Multi-pass membrane protein</topology>
    </subcellularLocation>
    <subcellularLocation>
        <location evidence="1">Membrane</location>
        <topology evidence="1">Multi-pass membrane protein</topology>
    </subcellularLocation>
</comment>
<evidence type="ECO:0000313" key="10">
    <source>
        <dbReference type="Proteomes" id="UP001303647"/>
    </source>
</evidence>
<evidence type="ECO:0000256" key="7">
    <source>
        <dbReference type="SAM" id="MobiDB-lite"/>
    </source>
</evidence>
<feature type="transmembrane region" description="Helical" evidence="6">
    <location>
        <begin position="250"/>
        <end position="273"/>
    </location>
</feature>
<feature type="compositionally biased region" description="Low complexity" evidence="7">
    <location>
        <begin position="50"/>
        <end position="68"/>
    </location>
</feature>
<evidence type="ECO:0000259" key="8">
    <source>
        <dbReference type="Pfam" id="PF04893"/>
    </source>
</evidence>